<protein>
    <submittedName>
        <fullName evidence="1">Uncharacterized protein</fullName>
    </submittedName>
</protein>
<sequence>MLRPFVLKSVLKYETEFSKLAYYSNSLVTSEEDHCRQFQQGLQDDIRNLLVPLDILEYGMLVERARLVEIDQEKSQKR</sequence>
<reference evidence="1 2" key="1">
    <citation type="journal article" date="2022" name="Nat. Plants">
        <title>Genomes of leafy and leafless Platanthera orchids illuminate the evolution of mycoheterotrophy.</title>
        <authorList>
            <person name="Li M.H."/>
            <person name="Liu K.W."/>
            <person name="Li Z."/>
            <person name="Lu H.C."/>
            <person name="Ye Q.L."/>
            <person name="Zhang D."/>
            <person name="Wang J.Y."/>
            <person name="Li Y.F."/>
            <person name="Zhong Z.M."/>
            <person name="Liu X."/>
            <person name="Yu X."/>
            <person name="Liu D.K."/>
            <person name="Tu X.D."/>
            <person name="Liu B."/>
            <person name="Hao Y."/>
            <person name="Liao X.Y."/>
            <person name="Jiang Y.T."/>
            <person name="Sun W.H."/>
            <person name="Chen J."/>
            <person name="Chen Y.Q."/>
            <person name="Ai Y."/>
            <person name="Zhai J.W."/>
            <person name="Wu S.S."/>
            <person name="Zhou Z."/>
            <person name="Hsiao Y.Y."/>
            <person name="Wu W.L."/>
            <person name="Chen Y.Y."/>
            <person name="Lin Y.F."/>
            <person name="Hsu J.L."/>
            <person name="Li C.Y."/>
            <person name="Wang Z.W."/>
            <person name="Zhao X."/>
            <person name="Zhong W.Y."/>
            <person name="Ma X.K."/>
            <person name="Ma L."/>
            <person name="Huang J."/>
            <person name="Chen G.Z."/>
            <person name="Huang M.Z."/>
            <person name="Huang L."/>
            <person name="Peng D.H."/>
            <person name="Luo Y.B."/>
            <person name="Zou S.Q."/>
            <person name="Chen S.P."/>
            <person name="Lan S."/>
            <person name="Tsai W.C."/>
            <person name="Van de Peer Y."/>
            <person name="Liu Z.J."/>
        </authorList>
    </citation>
    <scope>NUCLEOTIDE SEQUENCE [LARGE SCALE GENOMIC DNA]</scope>
    <source>
        <strain evidence="1">Lor288</strain>
    </source>
</reference>
<comment type="caution">
    <text evidence="1">The sequence shown here is derived from an EMBL/GenBank/DDBJ whole genome shotgun (WGS) entry which is preliminary data.</text>
</comment>
<gene>
    <name evidence="1" type="ORF">KSP40_PGU004544</name>
</gene>
<evidence type="ECO:0000313" key="1">
    <source>
        <dbReference type="EMBL" id="KAK8953299.1"/>
    </source>
</evidence>
<proteinExistence type="predicted"/>
<accession>A0ABR2LXQ2</accession>
<evidence type="ECO:0000313" key="2">
    <source>
        <dbReference type="Proteomes" id="UP001412067"/>
    </source>
</evidence>
<dbReference type="EMBL" id="JBBWWR010000014">
    <property type="protein sequence ID" value="KAK8953299.1"/>
    <property type="molecule type" value="Genomic_DNA"/>
</dbReference>
<organism evidence="1 2">
    <name type="scientific">Platanthera guangdongensis</name>
    <dbReference type="NCBI Taxonomy" id="2320717"/>
    <lineage>
        <taxon>Eukaryota</taxon>
        <taxon>Viridiplantae</taxon>
        <taxon>Streptophyta</taxon>
        <taxon>Embryophyta</taxon>
        <taxon>Tracheophyta</taxon>
        <taxon>Spermatophyta</taxon>
        <taxon>Magnoliopsida</taxon>
        <taxon>Liliopsida</taxon>
        <taxon>Asparagales</taxon>
        <taxon>Orchidaceae</taxon>
        <taxon>Orchidoideae</taxon>
        <taxon>Orchideae</taxon>
        <taxon>Orchidinae</taxon>
        <taxon>Platanthera</taxon>
    </lineage>
</organism>
<dbReference type="Proteomes" id="UP001412067">
    <property type="component" value="Unassembled WGS sequence"/>
</dbReference>
<keyword evidence="2" id="KW-1185">Reference proteome</keyword>
<name>A0ABR2LXQ2_9ASPA</name>